<protein>
    <recommendedName>
        <fullName evidence="4">Tetratricopeptide repeat protein</fullName>
    </recommendedName>
</protein>
<evidence type="ECO:0000256" key="1">
    <source>
        <dbReference type="SAM" id="Phobius"/>
    </source>
</evidence>
<dbReference type="EMBL" id="VSFC01000033">
    <property type="protein sequence ID" value="TYA55686.1"/>
    <property type="molecule type" value="Genomic_DNA"/>
</dbReference>
<evidence type="ECO:0008006" key="4">
    <source>
        <dbReference type="Google" id="ProtNLM"/>
    </source>
</evidence>
<keyword evidence="1" id="KW-0812">Transmembrane</keyword>
<name>A0A5D0G9R6_9FLAO</name>
<dbReference type="RefSeq" id="WP_148454815.1">
    <property type="nucleotide sequence ID" value="NZ_VSFC01000033.1"/>
</dbReference>
<dbReference type="Proteomes" id="UP000324550">
    <property type="component" value="Unassembled WGS sequence"/>
</dbReference>
<comment type="caution">
    <text evidence="2">The sequence shown here is derived from an EMBL/GenBank/DDBJ whole genome shotgun (WGS) entry which is preliminary data.</text>
</comment>
<sequence>MNKEELIAKYIRNELSESEIKEIEELLDSDTHFKEQFEFETQIQKAIYRREHDKNKQFLKNIESKVSSKNSKANWFLIAASIILLASLGFYWKQYTTSPERLFSNYYSKASNTSHPIVRHNSDTDKLTKAFIAYESEAYNKAQSLFAEVYKLLNNSELLFYEAICYMEMDETQLAIETFNKHQTFQDKLAGKSQWYLSLAYLKSNKKNKAENLLKEISSSTSNYNYDKAKDLLSKL</sequence>
<keyword evidence="1" id="KW-0472">Membrane</keyword>
<feature type="transmembrane region" description="Helical" evidence="1">
    <location>
        <begin position="73"/>
        <end position="92"/>
    </location>
</feature>
<keyword evidence="1" id="KW-1133">Transmembrane helix</keyword>
<dbReference type="AlphaFoldDB" id="A0A5D0G9R6"/>
<keyword evidence="3" id="KW-1185">Reference proteome</keyword>
<gene>
    <name evidence="2" type="ORF">FVF61_07145</name>
</gene>
<evidence type="ECO:0000313" key="2">
    <source>
        <dbReference type="EMBL" id="TYA55686.1"/>
    </source>
</evidence>
<dbReference type="Gene3D" id="1.25.40.10">
    <property type="entry name" value="Tetratricopeptide repeat domain"/>
    <property type="match status" value="1"/>
</dbReference>
<proteinExistence type="predicted"/>
<organism evidence="2 3">
    <name type="scientific">Formosa maritima</name>
    <dbReference type="NCBI Taxonomy" id="2592046"/>
    <lineage>
        <taxon>Bacteria</taxon>
        <taxon>Pseudomonadati</taxon>
        <taxon>Bacteroidota</taxon>
        <taxon>Flavobacteriia</taxon>
        <taxon>Flavobacteriales</taxon>
        <taxon>Flavobacteriaceae</taxon>
        <taxon>Formosa</taxon>
    </lineage>
</organism>
<dbReference type="SUPFAM" id="SSF48452">
    <property type="entry name" value="TPR-like"/>
    <property type="match status" value="1"/>
</dbReference>
<dbReference type="OrthoDB" id="979271at2"/>
<evidence type="ECO:0000313" key="3">
    <source>
        <dbReference type="Proteomes" id="UP000324550"/>
    </source>
</evidence>
<accession>A0A5D0G9R6</accession>
<dbReference type="InterPro" id="IPR011990">
    <property type="entry name" value="TPR-like_helical_dom_sf"/>
</dbReference>
<reference evidence="2 3" key="1">
    <citation type="submission" date="2019-08" db="EMBL/GenBank/DDBJ databases">
        <title>Formosa sediminis sp. nov., isolated from marine sediment.</title>
        <authorList>
            <person name="Cao W.R."/>
        </authorList>
    </citation>
    <scope>NUCLEOTIDE SEQUENCE [LARGE SCALE GENOMIC DNA]</scope>
    <source>
        <strain evidence="2 3">1494</strain>
    </source>
</reference>